<sequence>MQKYKVSELISALKNYRIDIGCLLRRLLEFEEEYITDSMLLIFIESCLSDKVVQ</sequence>
<proteinExistence type="predicted"/>
<evidence type="ECO:0000313" key="1">
    <source>
        <dbReference type="EMBL" id="MBT9145918.1"/>
    </source>
</evidence>
<name>A0A9E2F7S7_PSYF1</name>
<gene>
    <name evidence="1" type="ORF">DDT42_01795</name>
</gene>
<dbReference type="Proteomes" id="UP000811545">
    <property type="component" value="Unassembled WGS sequence"/>
</dbReference>
<accession>A0A9E2F7S7</accession>
<organism evidence="1 2">
    <name type="scientific">Psychracetigena formicireducens</name>
    <dbReference type="NCBI Taxonomy" id="2986056"/>
    <lineage>
        <taxon>Bacteria</taxon>
        <taxon>Bacillati</taxon>
        <taxon>Candidatus Lithacetigenota</taxon>
        <taxon>Candidatus Psychracetigena</taxon>
    </lineage>
</organism>
<comment type="caution">
    <text evidence="1">The sequence shown here is derived from an EMBL/GenBank/DDBJ whole genome shotgun (WGS) entry which is preliminary data.</text>
</comment>
<reference evidence="1 2" key="1">
    <citation type="journal article" date="2021" name="bioRxiv">
        <title>Unique metabolic strategies in Hadean analogues reveal hints for primordial physiology.</title>
        <authorList>
            <person name="Nobu M.K."/>
            <person name="Nakai R."/>
            <person name="Tamazawa S."/>
            <person name="Mori H."/>
            <person name="Toyoda A."/>
            <person name="Ijiri A."/>
            <person name="Suzuki S."/>
            <person name="Kurokawa K."/>
            <person name="Kamagata Y."/>
            <person name="Tamaki H."/>
        </authorList>
    </citation>
    <scope>NUCLEOTIDE SEQUENCE [LARGE SCALE GENOMIC DNA]</scope>
    <source>
        <strain evidence="1">BS525</strain>
    </source>
</reference>
<evidence type="ECO:0000313" key="2">
    <source>
        <dbReference type="Proteomes" id="UP000811545"/>
    </source>
</evidence>
<dbReference type="AlphaFoldDB" id="A0A9E2F7S7"/>
<protein>
    <submittedName>
        <fullName evidence="1">Uncharacterized protein</fullName>
    </submittedName>
</protein>
<dbReference type="EMBL" id="QLTW01000226">
    <property type="protein sequence ID" value="MBT9145918.1"/>
    <property type="molecule type" value="Genomic_DNA"/>
</dbReference>